<protein>
    <submittedName>
        <fullName evidence="1">Uncharacterized protein</fullName>
    </submittedName>
</protein>
<proteinExistence type="predicted"/>
<dbReference type="EMBL" id="CM055758">
    <property type="protein sequence ID" value="KAJ7988474.1"/>
    <property type="molecule type" value="Genomic_DNA"/>
</dbReference>
<gene>
    <name evidence="1" type="ORF">DPEC_G00323940</name>
</gene>
<name>A0ACC2FAX1_DALPE</name>
<evidence type="ECO:0000313" key="2">
    <source>
        <dbReference type="Proteomes" id="UP001157502"/>
    </source>
</evidence>
<organism evidence="1 2">
    <name type="scientific">Dallia pectoralis</name>
    <name type="common">Alaska blackfish</name>
    <dbReference type="NCBI Taxonomy" id="75939"/>
    <lineage>
        <taxon>Eukaryota</taxon>
        <taxon>Metazoa</taxon>
        <taxon>Chordata</taxon>
        <taxon>Craniata</taxon>
        <taxon>Vertebrata</taxon>
        <taxon>Euteleostomi</taxon>
        <taxon>Actinopterygii</taxon>
        <taxon>Neopterygii</taxon>
        <taxon>Teleostei</taxon>
        <taxon>Protacanthopterygii</taxon>
        <taxon>Esociformes</taxon>
        <taxon>Umbridae</taxon>
        <taxon>Dallia</taxon>
    </lineage>
</organism>
<accession>A0ACC2FAX1</accession>
<reference evidence="1" key="1">
    <citation type="submission" date="2021-05" db="EMBL/GenBank/DDBJ databases">
        <authorList>
            <person name="Pan Q."/>
            <person name="Jouanno E."/>
            <person name="Zahm M."/>
            <person name="Klopp C."/>
            <person name="Cabau C."/>
            <person name="Louis A."/>
            <person name="Berthelot C."/>
            <person name="Parey E."/>
            <person name="Roest Crollius H."/>
            <person name="Montfort J."/>
            <person name="Robinson-Rechavi M."/>
            <person name="Bouchez O."/>
            <person name="Lampietro C."/>
            <person name="Lopez Roques C."/>
            <person name="Donnadieu C."/>
            <person name="Postlethwait J."/>
            <person name="Bobe J."/>
            <person name="Dillon D."/>
            <person name="Chandos A."/>
            <person name="von Hippel F."/>
            <person name="Guiguen Y."/>
        </authorList>
    </citation>
    <scope>NUCLEOTIDE SEQUENCE</scope>
    <source>
        <strain evidence="1">YG-Jan2019</strain>
    </source>
</reference>
<comment type="caution">
    <text evidence="1">The sequence shown here is derived from an EMBL/GenBank/DDBJ whole genome shotgun (WGS) entry which is preliminary data.</text>
</comment>
<sequence length="100" mass="10923">MDWQVPPFLARENTTFSTASHHRQYRVMSSGLPGSPATSTSYGGCPLNPPNLRSSLRGPRQDPRRVQGGTPLKTLGKVSETREWIVLMCVCSVLVISVAP</sequence>
<dbReference type="Proteomes" id="UP001157502">
    <property type="component" value="Chromosome 31"/>
</dbReference>
<keyword evidence="2" id="KW-1185">Reference proteome</keyword>
<evidence type="ECO:0000313" key="1">
    <source>
        <dbReference type="EMBL" id="KAJ7988474.1"/>
    </source>
</evidence>